<evidence type="ECO:0000259" key="3">
    <source>
        <dbReference type="PROSITE" id="PS50977"/>
    </source>
</evidence>
<dbReference type="GO" id="GO:0003677">
    <property type="term" value="F:DNA binding"/>
    <property type="evidence" value="ECO:0007669"/>
    <property type="project" value="UniProtKB-UniRule"/>
</dbReference>
<dbReference type="InterPro" id="IPR009057">
    <property type="entry name" value="Homeodomain-like_sf"/>
</dbReference>
<evidence type="ECO:0000313" key="5">
    <source>
        <dbReference type="Proteomes" id="UP000292734"/>
    </source>
</evidence>
<proteinExistence type="predicted"/>
<dbReference type="SUPFAM" id="SSF46689">
    <property type="entry name" value="Homeodomain-like"/>
    <property type="match status" value="1"/>
</dbReference>
<dbReference type="Proteomes" id="UP000292734">
    <property type="component" value="Unassembled WGS sequence"/>
</dbReference>
<feature type="DNA-binding region" description="H-T-H motif" evidence="2">
    <location>
        <begin position="29"/>
        <end position="48"/>
    </location>
</feature>
<organism evidence="4 5">
    <name type="scientific">Sphingobium indicum</name>
    <dbReference type="NCBI Taxonomy" id="332055"/>
    <lineage>
        <taxon>Bacteria</taxon>
        <taxon>Pseudomonadati</taxon>
        <taxon>Pseudomonadota</taxon>
        <taxon>Alphaproteobacteria</taxon>
        <taxon>Sphingomonadales</taxon>
        <taxon>Sphingomonadaceae</taxon>
        <taxon>Sphingobium</taxon>
    </lineage>
</organism>
<keyword evidence="1 2" id="KW-0238">DNA-binding</keyword>
<name>A0A4Q4J5L6_9SPHN</name>
<evidence type="ECO:0000313" key="4">
    <source>
        <dbReference type="EMBL" id="RYM01502.1"/>
    </source>
</evidence>
<gene>
    <name evidence="4" type="ORF">EWH08_12515</name>
</gene>
<dbReference type="Gene3D" id="1.10.357.10">
    <property type="entry name" value="Tetracycline Repressor, domain 2"/>
    <property type="match status" value="1"/>
</dbReference>
<sequence length="188" mass="20788">MARPLSEDKRDAILASAIELVAAMGTGAPTAKIARQAGVAEGTLFNYFPDKDALLAATFLDLEGELARTLVEGVPAASEPRERIRHVWDRLIDWSMANPVRLKALRQLKVSDRIGAESRRCGEAFFADFMTMLDEALAGPAERLSIDFVGAVLNALAEITLDFIAREPGRYHHYRALGFETFWRAIAR</sequence>
<dbReference type="AlphaFoldDB" id="A0A4Q4J5L6"/>
<dbReference type="RefSeq" id="WP_129965461.1">
    <property type="nucleotide sequence ID" value="NZ_JACBZE010000005.1"/>
</dbReference>
<reference evidence="4 5" key="1">
    <citation type="submission" date="2019-02" db="EMBL/GenBank/DDBJ databases">
        <authorList>
            <person name="Feng G."/>
        </authorList>
    </citation>
    <scope>NUCLEOTIDE SEQUENCE [LARGE SCALE GENOMIC DNA]</scope>
    <source>
        <strain evidence="4 5">DSM 26779</strain>
    </source>
</reference>
<dbReference type="PROSITE" id="PS50977">
    <property type="entry name" value="HTH_TETR_2"/>
    <property type="match status" value="1"/>
</dbReference>
<protein>
    <submittedName>
        <fullName evidence="4">TetR/AcrR family transcriptional regulator</fullName>
    </submittedName>
</protein>
<dbReference type="Pfam" id="PF00440">
    <property type="entry name" value="TetR_N"/>
    <property type="match status" value="1"/>
</dbReference>
<dbReference type="PANTHER" id="PTHR30055">
    <property type="entry name" value="HTH-TYPE TRANSCRIPTIONAL REGULATOR RUTR"/>
    <property type="match status" value="1"/>
</dbReference>
<dbReference type="InterPro" id="IPR001647">
    <property type="entry name" value="HTH_TetR"/>
</dbReference>
<comment type="caution">
    <text evidence="4">The sequence shown here is derived from an EMBL/GenBank/DDBJ whole genome shotgun (WGS) entry which is preliminary data.</text>
</comment>
<dbReference type="EMBL" id="SEOM01000004">
    <property type="protein sequence ID" value="RYM01502.1"/>
    <property type="molecule type" value="Genomic_DNA"/>
</dbReference>
<evidence type="ECO:0000256" key="1">
    <source>
        <dbReference type="ARBA" id="ARBA00023125"/>
    </source>
</evidence>
<dbReference type="InterPro" id="IPR050109">
    <property type="entry name" value="HTH-type_TetR-like_transc_reg"/>
</dbReference>
<dbReference type="PRINTS" id="PR00455">
    <property type="entry name" value="HTHTETR"/>
</dbReference>
<accession>A0A4Q4J5L6</accession>
<feature type="domain" description="HTH tetR-type" evidence="3">
    <location>
        <begin position="7"/>
        <end position="66"/>
    </location>
</feature>
<evidence type="ECO:0000256" key="2">
    <source>
        <dbReference type="PROSITE-ProRule" id="PRU00335"/>
    </source>
</evidence>